<proteinExistence type="predicted"/>
<sequence>MSNSQPEYVSLVASLAEDFDTSPPEYESLVHFDGEDDEDRDADDETHFVDVEEPSYLTQSPSVQVGYVEHRPPPAYEAEGTRLRRDAFISAKLNVNGAHMGLPYGPDVAAIAWADADLASGNLPPMNVALVGGKLIGALHGGLDEEVRIRSAYKDDTPFVLLASPGYEVSTRNGPVTDSEFFELRVGNDVLIAVYYQAERGEFTVNDVVLADKTRRRLVDGQVRRQTSAALSCLQYAMLQGLMLHDITMLANSGLKEMKRVVSRSETGVSLRMPLEARSYAVGALFCEPKPEFHEAKGDVKVDVIYETNGNVAHGTVNAWDVPSTLIVALGSNSGKSLTGSSMVVRSESTQKVFIHTTSGTSGLALRDLKNGRKCAPMVRDGLLSPLCCAALKGLGDGSLTVQVDDDIIHQRTILTDLSAGERRVVVARDVESVLRGIYDVSMLNGFGTHIIGNTVHIDGATVTVMYGPASGPRWLSLLSDQFELLQEELQASEEYMDHGCSGLARHMLRQYIDGARLVNCDRIVLPKCSHFSSFRKEITAGRRAGLGAVQHRRVDFVVDFEYYTAKDGQATRCVPYAIGVAKYVAGNYIASAAMMVTDEQLRAERRVRKFSPTTEMAVKALGKSDIKRGPILDLVLALREAIQDPSVRVYCKGRDNDSVMTKGDYCENMRWFTANGADDRLRELGPMTDRYEVLAARQGWSALHNPAREAVLFAHECGIGNELPDEADAGNDSWTALRHVHTAVYI</sequence>
<feature type="compositionally biased region" description="Acidic residues" evidence="1">
    <location>
        <begin position="34"/>
        <end position="44"/>
    </location>
</feature>
<name>A0A8E3YWH3_9VIRU</name>
<evidence type="ECO:0000313" key="2">
    <source>
        <dbReference type="EMBL" id="QKK35386.1"/>
    </source>
</evidence>
<protein>
    <submittedName>
        <fullName evidence="2">Uncharacterized protein</fullName>
    </submittedName>
</protein>
<organism evidence="2">
    <name type="scientific">Erysiphe necator associated chrysovirus 1</name>
    <dbReference type="NCBI Taxonomy" id="2742542"/>
    <lineage>
        <taxon>Viruses</taxon>
        <taxon>Riboviria</taxon>
        <taxon>Orthornavirae</taxon>
        <taxon>Duplornaviricota</taxon>
        <taxon>Chrymotiviricetes</taxon>
        <taxon>Ghabrivirales</taxon>
        <taxon>Alphatotivirineae</taxon>
        <taxon>Chrysoviridae</taxon>
        <taxon>Chrysovirus</taxon>
    </lineage>
</organism>
<evidence type="ECO:0000256" key="1">
    <source>
        <dbReference type="SAM" id="MobiDB-lite"/>
    </source>
</evidence>
<feature type="region of interest" description="Disordered" evidence="1">
    <location>
        <begin position="21"/>
        <end position="44"/>
    </location>
</feature>
<reference evidence="2" key="1">
    <citation type="submission" date="2019-10" db="EMBL/GenBank/DDBJ databases">
        <title>The miscellaneous mycovirome associated to the plant pathogenic fungus Erysiphe necator.</title>
        <authorList>
            <person name="Rodriguez-Romero J."/>
            <person name="Chiapello M."/>
            <person name="Cordoba L."/>
            <person name="Turina M."/>
            <person name="Ayllon M.A."/>
        </authorList>
    </citation>
    <scope>NUCLEOTIDE SEQUENCE</scope>
    <source>
        <strain evidence="2">PMS12_DN2008</strain>
    </source>
</reference>
<dbReference type="EMBL" id="MN617780">
    <property type="protein sequence ID" value="QKK35386.1"/>
    <property type="molecule type" value="Genomic_RNA"/>
</dbReference>
<accession>A0A8E3YWH3</accession>